<reference evidence="1" key="2">
    <citation type="submission" date="2025-08" db="UniProtKB">
        <authorList>
            <consortium name="Ensembl"/>
        </authorList>
    </citation>
    <scope>IDENTIFICATION</scope>
</reference>
<name>A0A8C5EXW2_GOUWI</name>
<dbReference type="Ensembl" id="ENSGWIT00000029004.1">
    <property type="protein sequence ID" value="ENSGWIP00000026550.1"/>
    <property type="gene ID" value="ENSGWIG00000013928.1"/>
</dbReference>
<evidence type="ECO:0000313" key="2">
    <source>
        <dbReference type="Proteomes" id="UP000694680"/>
    </source>
</evidence>
<protein>
    <submittedName>
        <fullName evidence="1">Uncharacterized protein</fullName>
    </submittedName>
</protein>
<organism evidence="1 2">
    <name type="scientific">Gouania willdenowi</name>
    <name type="common">Blunt-snouted clingfish</name>
    <name type="synonym">Lepadogaster willdenowi</name>
    <dbReference type="NCBI Taxonomy" id="441366"/>
    <lineage>
        <taxon>Eukaryota</taxon>
        <taxon>Metazoa</taxon>
        <taxon>Chordata</taxon>
        <taxon>Craniata</taxon>
        <taxon>Vertebrata</taxon>
        <taxon>Euteleostomi</taxon>
        <taxon>Actinopterygii</taxon>
        <taxon>Neopterygii</taxon>
        <taxon>Teleostei</taxon>
        <taxon>Neoteleostei</taxon>
        <taxon>Acanthomorphata</taxon>
        <taxon>Ovalentaria</taxon>
        <taxon>Blenniimorphae</taxon>
        <taxon>Blenniiformes</taxon>
        <taxon>Gobiesocoidei</taxon>
        <taxon>Gobiesocidae</taxon>
        <taxon>Gobiesocinae</taxon>
        <taxon>Gouania</taxon>
    </lineage>
</organism>
<dbReference type="Proteomes" id="UP000694680">
    <property type="component" value="Chromosome 4"/>
</dbReference>
<sequence>FRMHFFYTLAANHTSFFHWWFMFMRGEKGAQLLASAGSETHQVRCVAGGRCLASNSHMKRMGTFLDPGL</sequence>
<reference evidence="1" key="1">
    <citation type="submission" date="2020-06" db="EMBL/GenBank/DDBJ databases">
        <authorList>
            <consortium name="Wellcome Sanger Institute Data Sharing"/>
        </authorList>
    </citation>
    <scope>NUCLEOTIDE SEQUENCE [LARGE SCALE GENOMIC DNA]</scope>
</reference>
<proteinExistence type="predicted"/>
<keyword evidence="2" id="KW-1185">Reference proteome</keyword>
<evidence type="ECO:0000313" key="1">
    <source>
        <dbReference type="Ensembl" id="ENSGWIP00000026550.1"/>
    </source>
</evidence>
<accession>A0A8C5EXW2</accession>
<dbReference type="AlphaFoldDB" id="A0A8C5EXW2"/>
<reference evidence="1" key="3">
    <citation type="submission" date="2025-09" db="UniProtKB">
        <authorList>
            <consortium name="Ensembl"/>
        </authorList>
    </citation>
    <scope>IDENTIFICATION</scope>
</reference>